<dbReference type="AlphaFoldDB" id="I3TXT6"/>
<dbReference type="InterPro" id="IPR001537">
    <property type="entry name" value="SpoU_MeTrfase"/>
</dbReference>
<dbReference type="GO" id="GO:0003723">
    <property type="term" value="F:RNA binding"/>
    <property type="evidence" value="ECO:0007669"/>
    <property type="project" value="InterPro"/>
</dbReference>
<evidence type="ECO:0000313" key="5">
    <source>
        <dbReference type="Proteomes" id="UP000005258"/>
    </source>
</evidence>
<sequence>MTEMEMRGFFAIGLEAVTRPMNAGTLFRAAHAFGASYAFALSDDRLGRRAAQADTSASARHLPFFRFASIDALPMPEGALLIGFEIDDALDTMPYIPHPDQAVYLIAPEVDGLSAAARSRASAVIRLPGRLALNPAMAGALVMYDRMLIHGRSAPRPVASSAVPGRHGPRRE</sequence>
<evidence type="ECO:0000256" key="1">
    <source>
        <dbReference type="ARBA" id="ARBA00022603"/>
    </source>
</evidence>
<evidence type="ECO:0000313" key="4">
    <source>
        <dbReference type="EMBL" id="AFK57574.1"/>
    </source>
</evidence>
<dbReference type="SUPFAM" id="SSF75217">
    <property type="entry name" value="alpha/beta knot"/>
    <property type="match status" value="1"/>
</dbReference>
<geneLocation type="plasmid" evidence="4 5">
    <name>pTM4</name>
</geneLocation>
<proteinExistence type="predicted"/>
<evidence type="ECO:0000259" key="3">
    <source>
        <dbReference type="Pfam" id="PF00588"/>
    </source>
</evidence>
<dbReference type="EMBL" id="CP003240">
    <property type="protein sequence ID" value="AFK57574.1"/>
    <property type="molecule type" value="Genomic_DNA"/>
</dbReference>
<keyword evidence="2" id="KW-0808">Transferase</keyword>
<dbReference type="GO" id="GO:0008173">
    <property type="term" value="F:RNA methyltransferase activity"/>
    <property type="evidence" value="ECO:0007669"/>
    <property type="project" value="InterPro"/>
</dbReference>
<dbReference type="HOGENOM" id="CLU_095692_2_0_5"/>
<gene>
    <name evidence="4" type="ordered locus">TMO_d0022</name>
</gene>
<dbReference type="GO" id="GO:0032259">
    <property type="term" value="P:methylation"/>
    <property type="evidence" value="ECO:0007669"/>
    <property type="project" value="UniProtKB-KW"/>
</dbReference>
<dbReference type="InterPro" id="IPR029026">
    <property type="entry name" value="tRNA_m1G_MTases_N"/>
</dbReference>
<keyword evidence="1 4" id="KW-0489">Methyltransferase</keyword>
<name>I3TXT6_TISMK</name>
<keyword evidence="5" id="KW-1185">Reference proteome</keyword>
<dbReference type="Gene3D" id="3.40.1280.10">
    <property type="match status" value="1"/>
</dbReference>
<dbReference type="Pfam" id="PF00588">
    <property type="entry name" value="SpoU_methylase"/>
    <property type="match status" value="1"/>
</dbReference>
<dbReference type="GO" id="GO:0006396">
    <property type="term" value="P:RNA processing"/>
    <property type="evidence" value="ECO:0007669"/>
    <property type="project" value="InterPro"/>
</dbReference>
<reference evidence="4 5" key="1">
    <citation type="journal article" date="2012" name="J. Am. Chem. Soc.">
        <title>Bacterial biosynthesis and maturation of the didemnin anti-cancer agents.</title>
        <authorList>
            <person name="Xu Y."/>
            <person name="Kersten R.D."/>
            <person name="Nam S.J."/>
            <person name="Lu L."/>
            <person name="Al-Suwailem A.M."/>
            <person name="Zheng H."/>
            <person name="Fenical W."/>
            <person name="Dorrestein P.C."/>
            <person name="Moore B.S."/>
            <person name="Qian P.Y."/>
        </authorList>
    </citation>
    <scope>NUCLEOTIDE SEQUENCE [LARGE SCALE GENOMIC DNA]</scope>
    <source>
        <strain evidence="4 5">KA081020-065</strain>
    </source>
</reference>
<feature type="domain" description="tRNA/rRNA methyltransferase SpoU type" evidence="3">
    <location>
        <begin position="11"/>
        <end position="144"/>
    </location>
</feature>
<dbReference type="KEGG" id="tmo:TMO_d0022"/>
<evidence type="ECO:0000256" key="2">
    <source>
        <dbReference type="ARBA" id="ARBA00022679"/>
    </source>
</evidence>
<dbReference type="Proteomes" id="UP000005258">
    <property type="component" value="Plasmid pTM4"/>
</dbReference>
<keyword evidence="4" id="KW-0614">Plasmid</keyword>
<dbReference type="InterPro" id="IPR029028">
    <property type="entry name" value="Alpha/beta_knot_MTases"/>
</dbReference>
<organism evidence="4 5">
    <name type="scientific">Tistrella mobilis (strain KA081020-065)</name>
    <dbReference type="NCBI Taxonomy" id="1110502"/>
    <lineage>
        <taxon>Bacteria</taxon>
        <taxon>Pseudomonadati</taxon>
        <taxon>Pseudomonadota</taxon>
        <taxon>Alphaproteobacteria</taxon>
        <taxon>Geminicoccales</taxon>
        <taxon>Geminicoccaceae</taxon>
        <taxon>Tistrella</taxon>
    </lineage>
</organism>
<protein>
    <submittedName>
        <fullName evidence="4">23S rRNA methyltransferase</fullName>
    </submittedName>
</protein>
<accession>I3TXT6</accession>